<feature type="domain" description="OLD protein-like TOPRIM" evidence="2">
    <location>
        <begin position="481"/>
        <end position="549"/>
    </location>
</feature>
<proteinExistence type="predicted"/>
<organism evidence="3 4">
    <name type="scientific">Dorea longicatena</name>
    <dbReference type="NCBI Taxonomy" id="88431"/>
    <lineage>
        <taxon>Bacteria</taxon>
        <taxon>Bacillati</taxon>
        <taxon>Bacillota</taxon>
        <taxon>Clostridia</taxon>
        <taxon>Lachnospirales</taxon>
        <taxon>Lachnospiraceae</taxon>
        <taxon>Dorea</taxon>
    </lineage>
</organism>
<dbReference type="CDD" id="cd01026">
    <property type="entry name" value="TOPRIM_OLD"/>
    <property type="match status" value="1"/>
</dbReference>
<dbReference type="Proteomes" id="UP000095485">
    <property type="component" value="Unassembled WGS sequence"/>
</dbReference>
<dbReference type="Pfam" id="PF13175">
    <property type="entry name" value="AAA_15"/>
    <property type="match status" value="1"/>
</dbReference>
<evidence type="ECO:0000259" key="1">
    <source>
        <dbReference type="Pfam" id="PF13175"/>
    </source>
</evidence>
<gene>
    <name evidence="3" type="ORF">ERS852526_01662</name>
</gene>
<dbReference type="InterPro" id="IPR027417">
    <property type="entry name" value="P-loop_NTPase"/>
</dbReference>
<sequence length="714" mass="83498">MILKKIKIMNYRQLQSVELDMQESLTVLAGPNNSGKTTLISVLKGMFCDKKLGFSYSDIPISLSSMWLDKTVPVFQEIMLEYDKEKGVQKIIDEMADNDKLSKDYTIDNFRAQIQVDYDPDNDNIQYFADYLMDLDDTKHSFYFIYTYEPSITAFEKGLNERYDRMAARVRDIENPGCIEKDTKFYFLKEELLRIYCNAVVEKCYFCNSNYKNENSMEVAAFKSLFNFQNIPAMRELDDNESDSSKGISKRVIALLKDNDTWVEATKKLPDLLMADIEDSGAKKEIKNSSIKSLDDTIRDISKTSGGHIGKLQLEMDVKEQDVEEFIRRITRAKYDVEGLLLNEESQGLGFSNLIYLHMRLEEFYKSIDKNKVNVFFIEEPESHMHPQMQNVFIRFLKNYYVDKKLQGLITTHSNEIARMVGLDSLRVIRQTEKSKSELFDLSKFRNSIKKKKIENLDDESEFLLANFFDWFFEIGYSELIFADKVILYEGDSERLYIRKLIKLPEFSALNDSYIAFIQVGGAYAHNYLPMLRMLKMLKMKTLIITDLDYDKKFLSMEEVKAEDSNTTNATINYCYRVAYPDRGEKYVPTIKELYDFQVKGKNILYNGLIYLAFQDENSTARTLEEAMLKKILGFDVFHMIKRSEWKKIRKDKKLTFSIPDDKEGEKDSEYSIRKIVEATANNKTDFMYSVILSENESNMLPDYIKKGLLWLMK</sequence>
<dbReference type="EMBL" id="CZAY01000011">
    <property type="protein sequence ID" value="CUP66022.1"/>
    <property type="molecule type" value="Genomic_DNA"/>
</dbReference>
<dbReference type="InterPro" id="IPR051396">
    <property type="entry name" value="Bact_Antivir_Def_Nuclease"/>
</dbReference>
<dbReference type="InterPro" id="IPR034139">
    <property type="entry name" value="TOPRIM_OLD"/>
</dbReference>
<evidence type="ECO:0000313" key="4">
    <source>
        <dbReference type="Proteomes" id="UP000095485"/>
    </source>
</evidence>
<dbReference type="PANTHER" id="PTHR43581:SF4">
    <property type="entry name" value="ATP_GTP PHOSPHATASE"/>
    <property type="match status" value="1"/>
</dbReference>
<dbReference type="Gene3D" id="3.40.50.300">
    <property type="entry name" value="P-loop containing nucleotide triphosphate hydrolases"/>
    <property type="match status" value="2"/>
</dbReference>
<reference evidence="3 4" key="1">
    <citation type="submission" date="2015-09" db="EMBL/GenBank/DDBJ databases">
        <authorList>
            <consortium name="Pathogen Informatics"/>
        </authorList>
    </citation>
    <scope>NUCLEOTIDE SEQUENCE [LARGE SCALE GENOMIC DNA]</scope>
    <source>
        <strain evidence="3 4">2789STDY5834914</strain>
    </source>
</reference>
<name>A0A174PYA3_9FIRM</name>
<dbReference type="GeneID" id="96228956"/>
<protein>
    <submittedName>
        <fullName evidence="3">Uncharacterized conserved protein</fullName>
    </submittedName>
</protein>
<accession>A0A174PYA3</accession>
<evidence type="ECO:0000313" key="3">
    <source>
        <dbReference type="EMBL" id="CUP66022.1"/>
    </source>
</evidence>
<dbReference type="AlphaFoldDB" id="A0A174PYA3"/>
<dbReference type="PANTHER" id="PTHR43581">
    <property type="entry name" value="ATP/GTP PHOSPHATASE"/>
    <property type="match status" value="1"/>
</dbReference>
<dbReference type="RefSeq" id="WP_055283119.1">
    <property type="nucleotide sequence ID" value="NZ_CZAY01000011.1"/>
</dbReference>
<dbReference type="InterPro" id="IPR041685">
    <property type="entry name" value="AAA_GajA/Old/RecF-like"/>
</dbReference>
<dbReference type="SUPFAM" id="SSF52540">
    <property type="entry name" value="P-loop containing nucleoside triphosphate hydrolases"/>
    <property type="match status" value="1"/>
</dbReference>
<dbReference type="Pfam" id="PF20469">
    <property type="entry name" value="OLD-like_TOPRIM"/>
    <property type="match status" value="1"/>
</dbReference>
<feature type="domain" description="Endonuclease GajA/Old nuclease/RecF-like AAA" evidence="1">
    <location>
        <begin position="1"/>
        <end position="418"/>
    </location>
</feature>
<evidence type="ECO:0000259" key="2">
    <source>
        <dbReference type="Pfam" id="PF20469"/>
    </source>
</evidence>